<dbReference type="GO" id="GO:0046872">
    <property type="term" value="F:metal ion binding"/>
    <property type="evidence" value="ECO:0007669"/>
    <property type="project" value="UniProtKB-KW"/>
</dbReference>
<keyword evidence="5" id="KW-0862">Zinc</keyword>
<evidence type="ECO:0000313" key="7">
    <source>
        <dbReference type="EMBL" id="ABA87536.1"/>
    </source>
</evidence>
<evidence type="ECO:0000256" key="1">
    <source>
        <dbReference type="ARBA" id="ARBA00001947"/>
    </source>
</evidence>
<evidence type="ECO:0000256" key="2">
    <source>
        <dbReference type="ARBA" id="ARBA00006247"/>
    </source>
</evidence>
<evidence type="ECO:0000256" key="5">
    <source>
        <dbReference type="ARBA" id="ARBA00022833"/>
    </source>
</evidence>
<dbReference type="Pfam" id="PF07687">
    <property type="entry name" value="M20_dimer"/>
    <property type="match status" value="1"/>
</dbReference>
<evidence type="ECO:0000313" key="8">
    <source>
        <dbReference type="Proteomes" id="UP000002534"/>
    </source>
</evidence>
<dbReference type="Gene3D" id="3.40.630.10">
    <property type="entry name" value="Zn peptidases"/>
    <property type="match status" value="1"/>
</dbReference>
<dbReference type="EMBL" id="CP000142">
    <property type="protein sequence ID" value="ABA87536.1"/>
    <property type="molecule type" value="Genomic_DNA"/>
</dbReference>
<dbReference type="SUPFAM" id="SSF55031">
    <property type="entry name" value="Bacterial exopeptidase dimerisation domain"/>
    <property type="match status" value="1"/>
</dbReference>
<dbReference type="SUPFAM" id="SSF53187">
    <property type="entry name" value="Zn-dependent exopeptidases"/>
    <property type="match status" value="1"/>
</dbReference>
<dbReference type="InterPro" id="IPR001261">
    <property type="entry name" value="ArgE/DapE_CS"/>
</dbReference>
<keyword evidence="4" id="KW-0378">Hydrolase</keyword>
<dbReference type="InterPro" id="IPR050072">
    <property type="entry name" value="Peptidase_M20A"/>
</dbReference>
<dbReference type="HOGENOM" id="CLU_021802_2_0_7"/>
<evidence type="ECO:0000256" key="4">
    <source>
        <dbReference type="ARBA" id="ARBA00022801"/>
    </source>
</evidence>
<keyword evidence="3" id="KW-0479">Metal-binding</keyword>
<dbReference type="KEGG" id="pca:Pcar_0275"/>
<comment type="cofactor">
    <cofactor evidence="1">
        <name>Zn(2+)</name>
        <dbReference type="ChEBI" id="CHEBI:29105"/>
    </cofactor>
</comment>
<dbReference type="GO" id="GO:0016787">
    <property type="term" value="F:hydrolase activity"/>
    <property type="evidence" value="ECO:0007669"/>
    <property type="project" value="UniProtKB-KW"/>
</dbReference>
<dbReference type="PANTHER" id="PTHR43808:SF8">
    <property type="entry name" value="PEPTIDASE M20 DIMERISATION DOMAIN-CONTAINING PROTEIN"/>
    <property type="match status" value="1"/>
</dbReference>
<evidence type="ECO:0000259" key="6">
    <source>
        <dbReference type="Pfam" id="PF07687"/>
    </source>
</evidence>
<dbReference type="PANTHER" id="PTHR43808">
    <property type="entry name" value="ACETYLORNITHINE DEACETYLASE"/>
    <property type="match status" value="1"/>
</dbReference>
<dbReference type="STRING" id="338963.Pcar_0275"/>
<gene>
    <name evidence="7" type="primary">argE</name>
    <name evidence="7" type="ordered locus">Pcar_0275</name>
</gene>
<name>Q3A7V8_SYNC1</name>
<dbReference type="Pfam" id="PF01546">
    <property type="entry name" value="Peptidase_M20"/>
    <property type="match status" value="1"/>
</dbReference>
<dbReference type="AlphaFoldDB" id="Q3A7V8"/>
<keyword evidence="8" id="KW-1185">Reference proteome</keyword>
<dbReference type="InterPro" id="IPR002933">
    <property type="entry name" value="Peptidase_M20"/>
</dbReference>
<comment type="similarity">
    <text evidence="2">Belongs to the peptidase M20A family.</text>
</comment>
<accession>Q3A7V8</accession>
<proteinExistence type="inferred from homology"/>
<evidence type="ECO:0000256" key="3">
    <source>
        <dbReference type="ARBA" id="ARBA00022723"/>
    </source>
</evidence>
<reference evidence="7 8" key="2">
    <citation type="journal article" date="2012" name="BMC Genomics">
        <title>The genome of Pelobacter carbinolicus reveals surprising metabolic capabilities and physiological features.</title>
        <authorList>
            <person name="Aklujkar M."/>
            <person name="Haveman S.A."/>
            <person name="Didonato R.Jr."/>
            <person name="Chertkov O."/>
            <person name="Han C.S."/>
            <person name="Land M.L."/>
            <person name="Brown P."/>
            <person name="Lovley D.R."/>
        </authorList>
    </citation>
    <scope>NUCLEOTIDE SEQUENCE [LARGE SCALE GENOMIC DNA]</scope>
    <source>
        <strain evidence="8">DSM 2380 / NBRC 103641 / GraBd1</strain>
    </source>
</reference>
<protein>
    <submittedName>
        <fullName evidence="7">N-acetylornithine deacetylase, putative</fullName>
    </submittedName>
</protein>
<dbReference type="RefSeq" id="WP_011339945.1">
    <property type="nucleotide sequence ID" value="NC_007498.2"/>
</dbReference>
<dbReference type="PROSITE" id="PS00759">
    <property type="entry name" value="ARGE_DAPE_CPG2_2"/>
    <property type="match status" value="1"/>
</dbReference>
<organism evidence="7 8">
    <name type="scientific">Syntrophotalea carbinolica (strain DSM 2380 / NBRC 103641 / GraBd1)</name>
    <name type="common">Pelobacter carbinolicus</name>
    <dbReference type="NCBI Taxonomy" id="338963"/>
    <lineage>
        <taxon>Bacteria</taxon>
        <taxon>Pseudomonadati</taxon>
        <taxon>Thermodesulfobacteriota</taxon>
        <taxon>Desulfuromonadia</taxon>
        <taxon>Desulfuromonadales</taxon>
        <taxon>Syntrophotaleaceae</taxon>
        <taxon>Syntrophotalea</taxon>
    </lineage>
</organism>
<sequence length="401" mass="44409">MVTRWETLRSHLRRDRLHRLLWEMVEIYSPSGKEEDIQLFLEKTLQDAGLTVYREPLDETRFNLRCVLGAGEPDFYLVGHVDTVADWDLQETGPRQQGGTFHGLGSADMKAGCAAMVEAFLTLAENLPAEQQPSVGLLLVVGEEEDGAGSLAFLAERRPAWVVIGEPTGLQACCAHYGYVEVVLTTSGRRSHSCLPEQGHNAVESMLRVLLQLGRIPLLRKPDSGLVYSIREMNSSQAGFVVPDRCETWIDLHLAPTLDLDRTIATLRRRLDVARRHIPGLELEVEIPWASRSYDLGSDHWPGHALAELYPRLARPLAFTAFRSHSDGNLFYEKGTRPLLLGPGSLETAHTWDEQVPLEEVDLAAAIYLGLCLAAPGPRDGSLLFGGNEGTDDPEGRQSFA</sequence>
<dbReference type="InterPro" id="IPR011650">
    <property type="entry name" value="Peptidase_M20_dimer"/>
</dbReference>
<dbReference type="eggNOG" id="COG0624">
    <property type="taxonomic scope" value="Bacteria"/>
</dbReference>
<dbReference type="Gene3D" id="3.30.70.360">
    <property type="match status" value="1"/>
</dbReference>
<dbReference type="Proteomes" id="UP000002534">
    <property type="component" value="Chromosome"/>
</dbReference>
<dbReference type="OrthoDB" id="3665926at2"/>
<dbReference type="InterPro" id="IPR036264">
    <property type="entry name" value="Bact_exopeptidase_dim_dom"/>
</dbReference>
<reference evidence="8" key="1">
    <citation type="submission" date="2005-10" db="EMBL/GenBank/DDBJ databases">
        <title>Complete sequence of Pelobacter carbinolicus DSM 2380.</title>
        <authorList>
            <person name="Copeland A."/>
            <person name="Lucas S."/>
            <person name="Lapidus A."/>
            <person name="Barry K."/>
            <person name="Detter J.C."/>
            <person name="Glavina T."/>
            <person name="Hammon N."/>
            <person name="Israni S."/>
            <person name="Pitluck S."/>
            <person name="Chertkov O."/>
            <person name="Schmutz J."/>
            <person name="Larimer F."/>
            <person name="Land M."/>
            <person name="Kyrpides N."/>
            <person name="Ivanova N."/>
            <person name="Richardson P."/>
        </authorList>
    </citation>
    <scope>NUCLEOTIDE SEQUENCE [LARGE SCALE GENOMIC DNA]</scope>
    <source>
        <strain evidence="8">DSM 2380 / NBRC 103641 / GraBd1</strain>
    </source>
</reference>
<feature type="domain" description="Peptidase M20 dimerisation" evidence="6">
    <location>
        <begin position="175"/>
        <end position="272"/>
    </location>
</feature>